<evidence type="ECO:0000313" key="4">
    <source>
        <dbReference type="Proteomes" id="UP000027661"/>
    </source>
</evidence>
<dbReference type="CDD" id="cd12190">
    <property type="entry name" value="Bacova_04320_like"/>
    <property type="match status" value="1"/>
</dbReference>
<keyword evidence="1" id="KW-0732">Signal</keyword>
<dbReference type="Proteomes" id="UP000027661">
    <property type="component" value="Unassembled WGS sequence"/>
</dbReference>
<gene>
    <name evidence="3" type="ORF">M099_0990</name>
</gene>
<name>A0A069SNC0_PHOVU</name>
<dbReference type="AlphaFoldDB" id="A0A069SNC0"/>
<organism evidence="3 4">
    <name type="scientific">Phocaeicola vulgatus str. 3975 RP4</name>
    <dbReference type="NCBI Taxonomy" id="1339352"/>
    <lineage>
        <taxon>Bacteria</taxon>
        <taxon>Pseudomonadati</taxon>
        <taxon>Bacteroidota</taxon>
        <taxon>Bacteroidia</taxon>
        <taxon>Bacteroidales</taxon>
        <taxon>Bacteroidaceae</taxon>
        <taxon>Phocaeicola</taxon>
    </lineage>
</organism>
<evidence type="ECO:0000313" key="3">
    <source>
        <dbReference type="EMBL" id="KDS55693.1"/>
    </source>
</evidence>
<feature type="domain" description="DUF4468" evidence="2">
    <location>
        <begin position="38"/>
        <end position="129"/>
    </location>
</feature>
<proteinExistence type="predicted"/>
<feature type="signal peptide" evidence="1">
    <location>
        <begin position="1"/>
        <end position="18"/>
    </location>
</feature>
<dbReference type="Gene3D" id="3.30.530.80">
    <property type="match status" value="1"/>
</dbReference>
<evidence type="ECO:0000256" key="1">
    <source>
        <dbReference type="SAM" id="SignalP"/>
    </source>
</evidence>
<dbReference type="EMBL" id="JNHM01000012">
    <property type="protein sequence ID" value="KDS55693.1"/>
    <property type="molecule type" value="Genomic_DNA"/>
</dbReference>
<dbReference type="PATRIC" id="fig|1339352.3.peg.957"/>
<sequence>MKKILFLMLLCLPFIAMAQTDPKYLAGAITMDDGKVSFKTEIQAPSLTKDQLYDTMLKWATERFKPEGKFNARVLYTNEDEGTIAAGGEEYLVFSSSALSLDRTRIYYQLFITCENGKCDIEMTRIRYWYDEARDGGEKYSAEEWIVDDMALNKSKTKLAPICGKFRRETIDLKDTLFKSIQDTLGNKVLNNSQIAVAPAPGVTATPISNATTIVTATPVTPPAQPAVIGGSEGNTEIKAANNATPSKEQSIDDQIKASSRMTITAGNDEQFEIGKECWGGFGQLFGKEVAFCVIDQAKSMGNMLMDQSDNYKISFYKQGNSEPWLIVNCKKLMKQTVTGEEAKKMNPSNDGQKAYNMYVGEVIK</sequence>
<dbReference type="RefSeq" id="WP_032952514.1">
    <property type="nucleotide sequence ID" value="NZ_JNHM01000012.1"/>
</dbReference>
<dbReference type="Pfam" id="PF14730">
    <property type="entry name" value="DUF4468"/>
    <property type="match status" value="1"/>
</dbReference>
<dbReference type="InterPro" id="IPR027823">
    <property type="entry name" value="DUF4468"/>
</dbReference>
<feature type="chain" id="PRO_5001666790" description="DUF4468 domain-containing protein" evidence="1">
    <location>
        <begin position="19"/>
        <end position="365"/>
    </location>
</feature>
<evidence type="ECO:0000259" key="2">
    <source>
        <dbReference type="Pfam" id="PF14730"/>
    </source>
</evidence>
<accession>A0A069SNC0</accession>
<reference evidence="3 4" key="1">
    <citation type="submission" date="2014-04" db="EMBL/GenBank/DDBJ databases">
        <authorList>
            <person name="Sears C."/>
            <person name="Carroll K."/>
            <person name="Sack B.R."/>
            <person name="Qadri F."/>
            <person name="Myers L.L."/>
            <person name="Chung G.-T."/>
            <person name="Escheverria P."/>
            <person name="Fraser C.M."/>
            <person name="Sadzewicz L."/>
            <person name="Shefchek K.A."/>
            <person name="Tallon L."/>
            <person name="Das S.P."/>
            <person name="Daugherty S."/>
            <person name="Mongodin E.F."/>
        </authorList>
    </citation>
    <scope>NUCLEOTIDE SEQUENCE [LARGE SCALE GENOMIC DNA]</scope>
    <source>
        <strain evidence="3 4">3975 RP4</strain>
    </source>
</reference>
<comment type="caution">
    <text evidence="3">The sequence shown here is derived from an EMBL/GenBank/DDBJ whole genome shotgun (WGS) entry which is preliminary data.</text>
</comment>
<protein>
    <recommendedName>
        <fullName evidence="2">DUF4468 domain-containing protein</fullName>
    </recommendedName>
</protein>